<dbReference type="RefSeq" id="WP_126806309.1">
    <property type="nucleotide sequence ID" value="NZ_NGKA01000001.1"/>
</dbReference>
<accession>A0A430B5U9</accession>
<keyword evidence="1" id="KW-0472">Membrane</keyword>
<evidence type="ECO:0000313" key="3">
    <source>
        <dbReference type="Proteomes" id="UP000287605"/>
    </source>
</evidence>
<feature type="transmembrane region" description="Helical" evidence="1">
    <location>
        <begin position="101"/>
        <end position="120"/>
    </location>
</feature>
<dbReference type="OrthoDB" id="2192880at2"/>
<gene>
    <name evidence="2" type="ORF">CBF29_00920</name>
</gene>
<keyword evidence="1" id="KW-0812">Transmembrane</keyword>
<feature type="transmembrane region" description="Helical" evidence="1">
    <location>
        <begin position="76"/>
        <end position="95"/>
    </location>
</feature>
<keyword evidence="3" id="KW-1185">Reference proteome</keyword>
<dbReference type="Proteomes" id="UP000287605">
    <property type="component" value="Unassembled WGS sequence"/>
</dbReference>
<name>A0A430B5U9_9ENTE</name>
<dbReference type="AlphaFoldDB" id="A0A430B5U9"/>
<protein>
    <submittedName>
        <fullName evidence="2">Uncharacterized protein</fullName>
    </submittedName>
</protein>
<reference evidence="2 3" key="1">
    <citation type="submission" date="2017-05" db="EMBL/GenBank/DDBJ databases">
        <title>Vagococcus spp. assemblies.</title>
        <authorList>
            <person name="Gulvik C.A."/>
        </authorList>
    </citation>
    <scope>NUCLEOTIDE SEQUENCE [LARGE SCALE GENOMIC DNA]</scope>
    <source>
        <strain evidence="2 3">CCUG 51432</strain>
    </source>
</reference>
<evidence type="ECO:0000256" key="1">
    <source>
        <dbReference type="SAM" id="Phobius"/>
    </source>
</evidence>
<proteinExistence type="predicted"/>
<dbReference type="EMBL" id="NGKA01000001">
    <property type="protein sequence ID" value="RSU15667.1"/>
    <property type="molecule type" value="Genomic_DNA"/>
</dbReference>
<comment type="caution">
    <text evidence="2">The sequence shown here is derived from an EMBL/GenBank/DDBJ whole genome shotgun (WGS) entry which is preliminary data.</text>
</comment>
<sequence length="129" mass="14814">MKFSLKRETGFFGMGSSLSIIKNGESIGTLAYDSEKEIEFSEGDQLSVKLSILRSEPFTLSETNQGKQLTVTFNPIVFRLYILFFTFTFIFPIFFHSWVLAVVIVLIYLVFAVAMTKKIYLIEESRREA</sequence>
<evidence type="ECO:0000313" key="2">
    <source>
        <dbReference type="EMBL" id="RSU15667.1"/>
    </source>
</evidence>
<keyword evidence="1" id="KW-1133">Transmembrane helix</keyword>
<organism evidence="2 3">
    <name type="scientific">Vagococcus elongatus</name>
    <dbReference type="NCBI Taxonomy" id="180344"/>
    <lineage>
        <taxon>Bacteria</taxon>
        <taxon>Bacillati</taxon>
        <taxon>Bacillota</taxon>
        <taxon>Bacilli</taxon>
        <taxon>Lactobacillales</taxon>
        <taxon>Enterococcaceae</taxon>
        <taxon>Vagococcus</taxon>
    </lineage>
</organism>